<reference evidence="3" key="1">
    <citation type="submission" date="2016-11" db="EMBL/GenBank/DDBJ databases">
        <authorList>
            <person name="Varghese N."/>
            <person name="Submissions S."/>
        </authorList>
    </citation>
    <scope>NUCLEOTIDE SEQUENCE [LARGE SCALE GENOMIC DNA]</scope>
    <source>
        <strain evidence="3">DSM 100564</strain>
    </source>
</reference>
<proteinExistence type="predicted"/>
<dbReference type="GO" id="GO:0032259">
    <property type="term" value="P:methylation"/>
    <property type="evidence" value="ECO:0007669"/>
    <property type="project" value="UniProtKB-KW"/>
</dbReference>
<dbReference type="AlphaFoldDB" id="A0A1M6ENP1"/>
<organism evidence="2 3">
    <name type="scientific">Shimia gijangensis</name>
    <dbReference type="NCBI Taxonomy" id="1470563"/>
    <lineage>
        <taxon>Bacteria</taxon>
        <taxon>Pseudomonadati</taxon>
        <taxon>Pseudomonadota</taxon>
        <taxon>Alphaproteobacteria</taxon>
        <taxon>Rhodobacterales</taxon>
        <taxon>Roseobacteraceae</taxon>
    </lineage>
</organism>
<dbReference type="InterPro" id="IPR029063">
    <property type="entry name" value="SAM-dependent_MTases_sf"/>
</dbReference>
<name>A0A1M6ENP1_9RHOB</name>
<keyword evidence="2" id="KW-0489">Methyltransferase</keyword>
<feature type="domain" description="Methyltransferase FkbM" evidence="1">
    <location>
        <begin position="62"/>
        <end position="227"/>
    </location>
</feature>
<protein>
    <submittedName>
        <fullName evidence="2">Methyltransferase, FkbM family</fullName>
    </submittedName>
</protein>
<dbReference type="PANTHER" id="PTHR34203:SF13">
    <property type="entry name" value="EXPRESSED PROTEIN"/>
    <property type="match status" value="1"/>
</dbReference>
<keyword evidence="3" id="KW-1185">Reference proteome</keyword>
<sequence length="273" mass="29755">MKDWIRGKLRARRANRLLQKEAVQTDLGFLFAGPEAMTSGVFEPKETAILTALLSDADKFVNVGANFGYYVCLAQSLGVPSVAVEPVPVNLEILHGNIARNGYGDNVTVFPNACGEAEGEAEIFGVGTGASLVKGWARNPESLAHKVPIRRLDDMVPAASVTSRTVFLVDVEGFELEVIKGADGILSREDKPIWLMETGLTDHRSEGGLNPQFEEVFTRVSQYGYEFYCVEQPDKPVTRDIIQESLERGVDLIGGINFLLVPVGHPVGHLFPA</sequence>
<dbReference type="Gene3D" id="3.40.50.150">
    <property type="entry name" value="Vaccinia Virus protein VP39"/>
    <property type="match status" value="1"/>
</dbReference>
<evidence type="ECO:0000313" key="2">
    <source>
        <dbReference type="EMBL" id="SHI87137.1"/>
    </source>
</evidence>
<dbReference type="RefSeq" id="WP_073249743.1">
    <property type="nucleotide sequence ID" value="NZ_FQZQ01000003.1"/>
</dbReference>
<keyword evidence="2" id="KW-0808">Transferase</keyword>
<dbReference type="STRING" id="1470563.SAMN05444000_103257"/>
<dbReference type="SUPFAM" id="SSF53335">
    <property type="entry name" value="S-adenosyl-L-methionine-dependent methyltransferases"/>
    <property type="match status" value="1"/>
</dbReference>
<evidence type="ECO:0000259" key="1">
    <source>
        <dbReference type="Pfam" id="PF05050"/>
    </source>
</evidence>
<dbReference type="Pfam" id="PF05050">
    <property type="entry name" value="Methyltransf_21"/>
    <property type="match status" value="1"/>
</dbReference>
<evidence type="ECO:0000313" key="3">
    <source>
        <dbReference type="Proteomes" id="UP000183982"/>
    </source>
</evidence>
<accession>A0A1M6ENP1</accession>
<dbReference type="PANTHER" id="PTHR34203">
    <property type="entry name" value="METHYLTRANSFERASE, FKBM FAMILY PROTEIN"/>
    <property type="match status" value="1"/>
</dbReference>
<dbReference type="GO" id="GO:0008168">
    <property type="term" value="F:methyltransferase activity"/>
    <property type="evidence" value="ECO:0007669"/>
    <property type="project" value="UniProtKB-KW"/>
</dbReference>
<dbReference type="Proteomes" id="UP000183982">
    <property type="component" value="Unassembled WGS sequence"/>
</dbReference>
<dbReference type="InterPro" id="IPR052514">
    <property type="entry name" value="SAM-dependent_MTase"/>
</dbReference>
<dbReference type="NCBIfam" id="TIGR01444">
    <property type="entry name" value="fkbM_fam"/>
    <property type="match status" value="1"/>
</dbReference>
<dbReference type="EMBL" id="FQZQ01000003">
    <property type="protein sequence ID" value="SHI87137.1"/>
    <property type="molecule type" value="Genomic_DNA"/>
</dbReference>
<dbReference type="InterPro" id="IPR006342">
    <property type="entry name" value="FkbM_mtfrase"/>
</dbReference>
<gene>
    <name evidence="2" type="ORF">SAMN05444000_103257</name>
</gene>